<dbReference type="EMBL" id="KQ981727">
    <property type="protein sequence ID" value="KYN37163.1"/>
    <property type="molecule type" value="Genomic_DNA"/>
</dbReference>
<dbReference type="STRING" id="34720.A0A195F9P6"/>
<dbReference type="Proteomes" id="UP000078541">
    <property type="component" value="Unassembled WGS sequence"/>
</dbReference>
<keyword evidence="7" id="KW-1185">Reference proteome</keyword>
<reference evidence="6 7" key="1">
    <citation type="submission" date="2016-03" db="EMBL/GenBank/DDBJ databases">
        <title>Trachymyrmex septentrionalis WGS genome.</title>
        <authorList>
            <person name="Nygaard S."/>
            <person name="Hu H."/>
            <person name="Boomsma J."/>
            <person name="Zhang G."/>
        </authorList>
    </citation>
    <scope>NUCLEOTIDE SEQUENCE [LARGE SCALE GENOMIC DNA]</scope>
    <source>
        <strain evidence="6">Tsep2-gDNA-1</strain>
        <tissue evidence="6">Whole body</tissue>
    </source>
</reference>
<dbReference type="SUPFAM" id="SSF50978">
    <property type="entry name" value="WD40 repeat-like"/>
    <property type="match status" value="1"/>
</dbReference>
<feature type="compositionally biased region" description="Basic and acidic residues" evidence="5">
    <location>
        <begin position="45"/>
        <end position="55"/>
    </location>
</feature>
<dbReference type="GO" id="GO:0036159">
    <property type="term" value="P:inner dynein arm assembly"/>
    <property type="evidence" value="ECO:0007669"/>
    <property type="project" value="TreeGrafter"/>
</dbReference>
<gene>
    <name evidence="6" type="ORF">ALC56_08954</name>
</gene>
<dbReference type="InterPro" id="IPR001680">
    <property type="entry name" value="WD40_rpt"/>
</dbReference>
<organism evidence="6 7">
    <name type="scientific">Trachymyrmex septentrionalis</name>
    <dbReference type="NCBI Taxonomy" id="34720"/>
    <lineage>
        <taxon>Eukaryota</taxon>
        <taxon>Metazoa</taxon>
        <taxon>Ecdysozoa</taxon>
        <taxon>Arthropoda</taxon>
        <taxon>Hexapoda</taxon>
        <taxon>Insecta</taxon>
        <taxon>Pterygota</taxon>
        <taxon>Neoptera</taxon>
        <taxon>Endopterygota</taxon>
        <taxon>Hymenoptera</taxon>
        <taxon>Apocrita</taxon>
        <taxon>Aculeata</taxon>
        <taxon>Formicoidea</taxon>
        <taxon>Formicidae</taxon>
        <taxon>Myrmicinae</taxon>
        <taxon>Trachymyrmex</taxon>
    </lineage>
</organism>
<feature type="region of interest" description="Disordered" evidence="5">
    <location>
        <begin position="43"/>
        <end position="63"/>
    </location>
</feature>
<sequence>MEEEEYEANVERMTKDIKFQADTEHEYGYDDFFEQSLDLEEEKSFEERKWEEEKTSPVQDWEEEAEKEIPIEMDDQTTEPKKIRYSISMEIPGLSRIDLSPLTQKIVGCIIGEDVTTEFPWVRVKKDIIEDNIDLHSESSDFLLVKDEVHAFPDDKIMIGYAPSLIETGQFYIVLTKEGRDAVEEHILQQRKEHENRVKNAIYKSPGRWRDLGSGADVDANFVKNTRPLFEIEVTSTADLLNVPINLTDRKADDQRDGYIELLPNNRQIFENVRRKLVSTYAQVSPIVRHNEAQTAPSISVNSWYQYLYEYETVDLSTYTEDKIDYLKYFLKLYTDEMCDQLLMNSMWDIYANDYANLVRSEKDTQIPLPIGYEEHQSYYDGKLIVDKVINDLCWHPFWTGTVIATYTHHAKGEHLIGPKTYDEVFLACEGNNKVLIWSFDDCLSPKLILECPREVTSVSVCPIDSNIIIGGCINGQIAIWHIPGKIEQVETVVTQTSAQVKYSIAMKSLMTWMRETTSLISPTAMSALKYSQKAGIIQIIWVPSHHKVDKNGRILSLPEDAPLDDLSYQFITASQDGTVAFWDLTWRSMEKEIQQVTGRKKKQKAQSAIQKSIAQSASPFKILDRVFKPHYNLVIQYPDENRQVVITTLSMYNPKFHKEQVEPFSMTRDDLTIRKYYRPIIEKADYVMEPKILIGTVEGEFGCVTWTGYEFTTDAGMDRETARWVWMKKIHDGPVTHVVRSNYYHRVVATIGGKIFAVWRDDFAEPLIWKKSNVGYSACSWGILRPTVLILGRSDGTIEIWDLEVKSHEPSFMQSLSGRIITGIYTHELPVEPQCIGFCDFNGSLRMFMAPRVLLTYDVGDIEWMKKFIDRQVQRINEFRDWQESWSESTLEDIVMKKKIKKMKEEKKHLEVEEKIKADTIDVAARAITPTKPARRKPWQFIEEAKERWLSMEVKRMQRVILEKKGLRKDVLERQRAPLLRLRQEARTKKRKIREILTLQDKIFEETIMFLFPEQQERRETLLPPLPVSAADRRLTIDEGVRTILDANYFFCKKGVFADPEEEIIYNFLEEQAEALAKLESTPFERTFDWRKVLAQGKSRRRSMDIGLKKLNRLKKTCKVDDAVNDASRLVDNV</sequence>
<evidence type="ECO:0000256" key="3">
    <source>
        <dbReference type="ARBA" id="ARBA00022574"/>
    </source>
</evidence>
<keyword evidence="3" id="KW-0853">WD repeat</keyword>
<dbReference type="InterPro" id="IPR015943">
    <property type="entry name" value="WD40/YVTN_repeat-like_dom_sf"/>
</dbReference>
<evidence type="ECO:0000256" key="4">
    <source>
        <dbReference type="ARBA" id="ARBA00022737"/>
    </source>
</evidence>
<evidence type="ECO:0000313" key="7">
    <source>
        <dbReference type="Proteomes" id="UP000078541"/>
    </source>
</evidence>
<dbReference type="PANTHER" id="PTHR12442:SF5">
    <property type="entry name" value="DYNEIN AXONEMAL INTERMEDIATE CHAIN 3"/>
    <property type="match status" value="1"/>
</dbReference>
<accession>A0A195F9P6</accession>
<dbReference type="GO" id="GO:0045504">
    <property type="term" value="F:dynein heavy chain binding"/>
    <property type="evidence" value="ECO:0007669"/>
    <property type="project" value="TreeGrafter"/>
</dbReference>
<dbReference type="Gene3D" id="2.130.10.10">
    <property type="entry name" value="YVTN repeat-like/Quinoprotein amine dehydrogenase"/>
    <property type="match status" value="1"/>
</dbReference>
<dbReference type="PANTHER" id="PTHR12442">
    <property type="entry name" value="DYNEIN INTERMEDIATE CHAIN"/>
    <property type="match status" value="1"/>
</dbReference>
<dbReference type="InterPro" id="IPR036322">
    <property type="entry name" value="WD40_repeat_dom_sf"/>
</dbReference>
<dbReference type="GO" id="GO:0060294">
    <property type="term" value="P:cilium movement involved in cell motility"/>
    <property type="evidence" value="ECO:0007669"/>
    <property type="project" value="TreeGrafter"/>
</dbReference>
<protein>
    <submittedName>
        <fullName evidence="6">WD repeat-containing protein 63</fullName>
    </submittedName>
</protein>
<dbReference type="GO" id="GO:0036156">
    <property type="term" value="C:inner dynein arm"/>
    <property type="evidence" value="ECO:0007669"/>
    <property type="project" value="TreeGrafter"/>
</dbReference>
<dbReference type="GO" id="GO:0045503">
    <property type="term" value="F:dynein light chain binding"/>
    <property type="evidence" value="ECO:0007669"/>
    <property type="project" value="TreeGrafter"/>
</dbReference>
<evidence type="ECO:0000256" key="1">
    <source>
        <dbReference type="ARBA" id="ARBA00004496"/>
    </source>
</evidence>
<evidence type="ECO:0000313" key="6">
    <source>
        <dbReference type="EMBL" id="KYN37163.1"/>
    </source>
</evidence>
<evidence type="ECO:0000256" key="5">
    <source>
        <dbReference type="SAM" id="MobiDB-lite"/>
    </source>
</evidence>
<comment type="subcellular location">
    <subcellularLocation>
        <location evidence="1">Cytoplasm</location>
    </subcellularLocation>
</comment>
<keyword evidence="2" id="KW-0963">Cytoplasm</keyword>
<dbReference type="InterPro" id="IPR050687">
    <property type="entry name" value="Dynein_IC"/>
</dbReference>
<proteinExistence type="predicted"/>
<evidence type="ECO:0000256" key="2">
    <source>
        <dbReference type="ARBA" id="ARBA00022490"/>
    </source>
</evidence>
<name>A0A195F9P6_9HYME</name>
<dbReference type="SMART" id="SM00320">
    <property type="entry name" value="WD40"/>
    <property type="match status" value="2"/>
</dbReference>
<keyword evidence="4" id="KW-0677">Repeat</keyword>
<dbReference type="AlphaFoldDB" id="A0A195F9P6"/>